<evidence type="ECO:0000313" key="3">
    <source>
        <dbReference type="Proteomes" id="UP001309876"/>
    </source>
</evidence>
<comment type="caution">
    <text evidence="2">The sequence shown here is derived from an EMBL/GenBank/DDBJ whole genome shotgun (WGS) entry which is preliminary data.</text>
</comment>
<feature type="compositionally biased region" description="Polar residues" evidence="1">
    <location>
        <begin position="49"/>
        <end position="73"/>
    </location>
</feature>
<dbReference type="Proteomes" id="UP001309876">
    <property type="component" value="Unassembled WGS sequence"/>
</dbReference>
<proteinExistence type="predicted"/>
<feature type="compositionally biased region" description="Low complexity" evidence="1">
    <location>
        <begin position="1"/>
        <end position="24"/>
    </location>
</feature>
<feature type="region of interest" description="Disordered" evidence="1">
    <location>
        <begin position="1"/>
        <end position="103"/>
    </location>
</feature>
<gene>
    <name evidence="2" type="ORF">LTR05_001200</name>
</gene>
<dbReference type="EMBL" id="JAVRRJ010000001">
    <property type="protein sequence ID" value="KAK5091020.1"/>
    <property type="molecule type" value="Genomic_DNA"/>
</dbReference>
<dbReference type="AlphaFoldDB" id="A0AAN7YAC4"/>
<feature type="compositionally biased region" description="Basic and acidic residues" evidence="1">
    <location>
        <begin position="83"/>
        <end position="103"/>
    </location>
</feature>
<organism evidence="2 3">
    <name type="scientific">Lithohypha guttulata</name>
    <dbReference type="NCBI Taxonomy" id="1690604"/>
    <lineage>
        <taxon>Eukaryota</taxon>
        <taxon>Fungi</taxon>
        <taxon>Dikarya</taxon>
        <taxon>Ascomycota</taxon>
        <taxon>Pezizomycotina</taxon>
        <taxon>Eurotiomycetes</taxon>
        <taxon>Chaetothyriomycetidae</taxon>
        <taxon>Chaetothyriales</taxon>
        <taxon>Trichomeriaceae</taxon>
        <taxon>Lithohypha</taxon>
    </lineage>
</organism>
<accession>A0AAN7YAC4</accession>
<reference evidence="2 3" key="1">
    <citation type="submission" date="2023-08" db="EMBL/GenBank/DDBJ databases">
        <title>Black Yeasts Isolated from many extreme environments.</title>
        <authorList>
            <person name="Coleine C."/>
            <person name="Stajich J.E."/>
            <person name="Selbmann L."/>
        </authorList>
    </citation>
    <scope>NUCLEOTIDE SEQUENCE [LARGE SCALE GENOMIC DNA]</scope>
    <source>
        <strain evidence="2 3">CCFEE 5910</strain>
    </source>
</reference>
<keyword evidence="3" id="KW-1185">Reference proteome</keyword>
<protein>
    <submittedName>
        <fullName evidence="2">Uncharacterized protein</fullName>
    </submittedName>
</protein>
<evidence type="ECO:0000313" key="2">
    <source>
        <dbReference type="EMBL" id="KAK5091020.1"/>
    </source>
</evidence>
<sequence>MGSSEAAAAPPASRANSTTQQRQQESSEHDNPPPPDYDTLSLAPPGLEDTSSTSHPSFSHVPNQRAQTPTDASQKGRKSLKQQWEEFKQEDGRRKPANERYETVSAAEADRITGLDKHRALEEKKAAERKRGGKSMLGMLMLA</sequence>
<feature type="region of interest" description="Disordered" evidence="1">
    <location>
        <begin position="123"/>
        <end position="143"/>
    </location>
</feature>
<evidence type="ECO:0000256" key="1">
    <source>
        <dbReference type="SAM" id="MobiDB-lite"/>
    </source>
</evidence>
<name>A0AAN7YAC4_9EURO</name>